<accession>F6K0Z7</accession>
<dbReference type="AlphaFoldDB" id="F6K0Z7"/>
<organism evidence="2">
    <name type="scientific">uncultured bacterium BAC AB649/1850</name>
    <dbReference type="NCBI Taxonomy" id="1037453"/>
    <lineage>
        <taxon>Bacteria</taxon>
        <taxon>environmental samples</taxon>
    </lineage>
</organism>
<dbReference type="EMBL" id="HM193369">
    <property type="protein sequence ID" value="AEE65499.1"/>
    <property type="molecule type" value="Genomic_DNA"/>
</dbReference>
<feature type="domain" description="DUF397" evidence="1">
    <location>
        <begin position="7"/>
        <end position="57"/>
    </location>
</feature>
<dbReference type="Pfam" id="PF04149">
    <property type="entry name" value="DUF397"/>
    <property type="match status" value="1"/>
</dbReference>
<name>F6K0Z7_9BACT</name>
<dbReference type="InterPro" id="IPR007278">
    <property type="entry name" value="DUF397"/>
</dbReference>
<proteinExistence type="predicted"/>
<sequence length="63" mass="7154">MNETDPRWVKSTRCSSGTCVEVAKVADHYLVRDSKSPENAPLSFTEEEWKAFVEGVQAGEFRF</sequence>
<reference evidence="2" key="1">
    <citation type="submission" date="2010-05" db="EMBL/GenBank/DDBJ databases">
        <title>Fluostatin gene cluster.</title>
        <authorList>
            <person name="Feng Z."/>
            <person name="Brady S.F."/>
        </authorList>
    </citation>
    <scope>NUCLEOTIDE SEQUENCE</scope>
</reference>
<protein>
    <submittedName>
        <fullName evidence="2">Putative regulatory protein</fullName>
    </submittedName>
</protein>
<evidence type="ECO:0000259" key="1">
    <source>
        <dbReference type="Pfam" id="PF04149"/>
    </source>
</evidence>
<evidence type="ECO:0000313" key="2">
    <source>
        <dbReference type="EMBL" id="AEE65499.1"/>
    </source>
</evidence>